<proteinExistence type="predicted"/>
<evidence type="ECO:0000313" key="2">
    <source>
        <dbReference type="EMBL" id="CAG7627605.1"/>
    </source>
</evidence>
<sequence>MPGARGSARSAHGGGETQRHGKWQACGARPGRPGC</sequence>
<evidence type="ECO:0000313" key="3">
    <source>
        <dbReference type="Proteomes" id="UP001153328"/>
    </source>
</evidence>
<dbReference type="AlphaFoldDB" id="A0A9W4E4K8"/>
<organism evidence="2 3">
    <name type="scientific">Actinacidiphila bryophytorum</name>
    <dbReference type="NCBI Taxonomy" id="1436133"/>
    <lineage>
        <taxon>Bacteria</taxon>
        <taxon>Bacillati</taxon>
        <taxon>Actinomycetota</taxon>
        <taxon>Actinomycetes</taxon>
        <taxon>Kitasatosporales</taxon>
        <taxon>Streptomycetaceae</taxon>
        <taxon>Actinacidiphila</taxon>
    </lineage>
</organism>
<dbReference type="EMBL" id="CAJVAX010000012">
    <property type="protein sequence ID" value="CAG7627605.1"/>
    <property type="molecule type" value="Genomic_DNA"/>
</dbReference>
<accession>A0A9W4E4K8</accession>
<comment type="caution">
    <text evidence="2">The sequence shown here is derived from an EMBL/GenBank/DDBJ whole genome shotgun (WGS) entry which is preliminary data.</text>
</comment>
<name>A0A9W4E4K8_9ACTN</name>
<reference evidence="2" key="1">
    <citation type="submission" date="2021-06" db="EMBL/GenBank/DDBJ databases">
        <authorList>
            <person name="Arsene-Ploetze F."/>
        </authorList>
    </citation>
    <scope>NUCLEOTIDE SEQUENCE</scope>
    <source>
        <strain evidence="2">SBRY1</strain>
    </source>
</reference>
<protein>
    <submittedName>
        <fullName evidence="2">Uncharacterized protein</fullName>
    </submittedName>
</protein>
<gene>
    <name evidence="2" type="ORF">SBRY_20382</name>
</gene>
<keyword evidence="3" id="KW-1185">Reference proteome</keyword>
<evidence type="ECO:0000256" key="1">
    <source>
        <dbReference type="SAM" id="MobiDB-lite"/>
    </source>
</evidence>
<dbReference type="Proteomes" id="UP001153328">
    <property type="component" value="Unassembled WGS sequence"/>
</dbReference>
<feature type="region of interest" description="Disordered" evidence="1">
    <location>
        <begin position="1"/>
        <end position="35"/>
    </location>
</feature>
<feature type="compositionally biased region" description="Low complexity" evidence="1">
    <location>
        <begin position="1"/>
        <end position="11"/>
    </location>
</feature>